<evidence type="ECO:0000256" key="1">
    <source>
        <dbReference type="SAM" id="MobiDB-lite"/>
    </source>
</evidence>
<dbReference type="RefSeq" id="XP_049146431.1">
    <property type="nucleotide sequence ID" value="XM_049289286.1"/>
</dbReference>
<reference evidence="2" key="1">
    <citation type="journal article" date="2021" name="Mol. Plant Microbe Interact.">
        <title>Complete Genome Sequence of the Plant-Pathogenic Fungus Colletotrichum lupini.</title>
        <authorList>
            <person name="Baroncelli R."/>
            <person name="Pensec F."/>
            <person name="Da Lio D."/>
            <person name="Boufleur T."/>
            <person name="Vicente I."/>
            <person name="Sarrocco S."/>
            <person name="Picot A."/>
            <person name="Baraldi E."/>
            <person name="Sukno S."/>
            <person name="Thon M."/>
            <person name="Le Floch G."/>
        </authorList>
    </citation>
    <scope>NUCLEOTIDE SEQUENCE</scope>
    <source>
        <strain evidence="2">IMI 504893</strain>
    </source>
</reference>
<sequence>MPLAQARDRGMRLDPMGFLPSTAARRHQPQDPPKLDFGLMGLGLDAHLDLTSQLRQQTEGKITLRSPPKLSFWPALAISHHPCTDTACLAPPTDVTPFPESGSDDTLPLLYPLLTDAHLPIFLLSFRTLCASIPPKDATHLLFIRMEDSLVAFGAIPWTLTSSPLTGSLIPRDPTQTNHPCSLVTLQNRDPE</sequence>
<feature type="compositionally biased region" description="Polar residues" evidence="1">
    <location>
        <begin position="174"/>
        <end position="192"/>
    </location>
</feature>
<evidence type="ECO:0000313" key="3">
    <source>
        <dbReference type="Proteomes" id="UP000830671"/>
    </source>
</evidence>
<dbReference type="AlphaFoldDB" id="A0A9Q8SWH3"/>
<dbReference type="GeneID" id="73344296"/>
<gene>
    <name evidence="2" type="ORF">CLUP02_10310</name>
</gene>
<feature type="region of interest" description="Disordered" evidence="1">
    <location>
        <begin position="1"/>
        <end position="31"/>
    </location>
</feature>
<evidence type="ECO:0000313" key="2">
    <source>
        <dbReference type="EMBL" id="UQC84814.1"/>
    </source>
</evidence>
<organism evidence="2 3">
    <name type="scientific">Colletotrichum lupini</name>
    <dbReference type="NCBI Taxonomy" id="145971"/>
    <lineage>
        <taxon>Eukaryota</taxon>
        <taxon>Fungi</taxon>
        <taxon>Dikarya</taxon>
        <taxon>Ascomycota</taxon>
        <taxon>Pezizomycotina</taxon>
        <taxon>Sordariomycetes</taxon>
        <taxon>Hypocreomycetidae</taxon>
        <taxon>Glomerellales</taxon>
        <taxon>Glomerellaceae</taxon>
        <taxon>Colletotrichum</taxon>
        <taxon>Colletotrichum acutatum species complex</taxon>
    </lineage>
</organism>
<feature type="compositionally biased region" description="Basic and acidic residues" evidence="1">
    <location>
        <begin position="1"/>
        <end position="12"/>
    </location>
</feature>
<protein>
    <submittedName>
        <fullName evidence="2">Uncharacterized protein</fullName>
    </submittedName>
</protein>
<accession>A0A9Q8SWH3</accession>
<name>A0A9Q8SWH3_9PEZI</name>
<feature type="region of interest" description="Disordered" evidence="1">
    <location>
        <begin position="169"/>
        <end position="192"/>
    </location>
</feature>
<dbReference type="KEGG" id="clup:CLUP02_10310"/>
<keyword evidence="3" id="KW-1185">Reference proteome</keyword>
<proteinExistence type="predicted"/>
<dbReference type="EMBL" id="CP019477">
    <property type="protein sequence ID" value="UQC84814.1"/>
    <property type="molecule type" value="Genomic_DNA"/>
</dbReference>
<dbReference type="Proteomes" id="UP000830671">
    <property type="component" value="Chromosome 5"/>
</dbReference>